<dbReference type="Gene3D" id="1.10.260.40">
    <property type="entry name" value="lambda repressor-like DNA-binding domains"/>
    <property type="match status" value="1"/>
</dbReference>
<accession>A0A562T2E6</accession>
<dbReference type="CDD" id="cd00093">
    <property type="entry name" value="HTH_XRE"/>
    <property type="match status" value="1"/>
</dbReference>
<dbReference type="InterPro" id="IPR001387">
    <property type="entry name" value="Cro/C1-type_HTH"/>
</dbReference>
<sequence>MAKIAGAQARESDHDMAALRKSAGEWLKGLREESGLSQTELAERVGVDYYSFISQIENGRGRIPSGRFAKWADALGVDRRVFTKEILRYYDPCVHELLFDAA</sequence>
<dbReference type="GO" id="GO:0005829">
    <property type="term" value="C:cytosol"/>
    <property type="evidence" value="ECO:0007669"/>
    <property type="project" value="TreeGrafter"/>
</dbReference>
<evidence type="ECO:0000256" key="1">
    <source>
        <dbReference type="ARBA" id="ARBA00023015"/>
    </source>
</evidence>
<gene>
    <name evidence="5" type="ORF">JM93_01983</name>
</gene>
<evidence type="ECO:0000313" key="6">
    <source>
        <dbReference type="Proteomes" id="UP000320593"/>
    </source>
</evidence>
<dbReference type="GO" id="GO:0003677">
    <property type="term" value="F:DNA binding"/>
    <property type="evidence" value="ECO:0007669"/>
    <property type="project" value="UniProtKB-KW"/>
</dbReference>
<keyword evidence="1" id="KW-0805">Transcription regulation</keyword>
<name>A0A562T2E6_9HYPH</name>
<proteinExistence type="predicted"/>
<dbReference type="EMBL" id="VLLF01000004">
    <property type="protein sequence ID" value="TWI87418.1"/>
    <property type="molecule type" value="Genomic_DNA"/>
</dbReference>
<keyword evidence="6" id="KW-1185">Reference proteome</keyword>
<dbReference type="RefSeq" id="WP_145342748.1">
    <property type="nucleotide sequence ID" value="NZ_SMLY01000081.1"/>
</dbReference>
<evidence type="ECO:0000256" key="2">
    <source>
        <dbReference type="ARBA" id="ARBA00023125"/>
    </source>
</evidence>
<evidence type="ECO:0000313" key="5">
    <source>
        <dbReference type="EMBL" id="TWI87418.1"/>
    </source>
</evidence>
<feature type="domain" description="HTH cro/C1-type" evidence="4">
    <location>
        <begin position="27"/>
        <end position="82"/>
    </location>
</feature>
<dbReference type="OrthoDB" id="5462911at2"/>
<dbReference type="PANTHER" id="PTHR46797">
    <property type="entry name" value="HTH-TYPE TRANSCRIPTIONAL REGULATOR"/>
    <property type="match status" value="1"/>
</dbReference>
<dbReference type="SUPFAM" id="SSF47413">
    <property type="entry name" value="lambda repressor-like DNA-binding domains"/>
    <property type="match status" value="1"/>
</dbReference>
<protein>
    <submittedName>
        <fullName evidence="5">Helix-turn-helix protein</fullName>
    </submittedName>
</protein>
<keyword evidence="2" id="KW-0238">DNA-binding</keyword>
<dbReference type="Proteomes" id="UP000320593">
    <property type="component" value="Unassembled WGS sequence"/>
</dbReference>
<evidence type="ECO:0000259" key="4">
    <source>
        <dbReference type="PROSITE" id="PS50943"/>
    </source>
</evidence>
<comment type="caution">
    <text evidence="5">The sequence shown here is derived from an EMBL/GenBank/DDBJ whole genome shotgun (WGS) entry which is preliminary data.</text>
</comment>
<dbReference type="PANTHER" id="PTHR46797:SF23">
    <property type="entry name" value="HTH-TYPE TRANSCRIPTIONAL REGULATOR SUTR"/>
    <property type="match status" value="1"/>
</dbReference>
<dbReference type="AlphaFoldDB" id="A0A562T2E6"/>
<keyword evidence="3" id="KW-0804">Transcription</keyword>
<evidence type="ECO:0000256" key="3">
    <source>
        <dbReference type="ARBA" id="ARBA00023163"/>
    </source>
</evidence>
<dbReference type="Pfam" id="PF01381">
    <property type="entry name" value="HTH_3"/>
    <property type="match status" value="1"/>
</dbReference>
<dbReference type="PROSITE" id="PS50943">
    <property type="entry name" value="HTH_CROC1"/>
    <property type="match status" value="1"/>
</dbReference>
<dbReference type="SMART" id="SM00530">
    <property type="entry name" value="HTH_XRE"/>
    <property type="match status" value="1"/>
</dbReference>
<reference evidence="5 6" key="1">
    <citation type="submission" date="2019-07" db="EMBL/GenBank/DDBJ databases">
        <title>Genomic Encyclopedia of Archaeal and Bacterial Type Strains, Phase II (KMG-II): from individual species to whole genera.</title>
        <authorList>
            <person name="Goeker M."/>
        </authorList>
    </citation>
    <scope>NUCLEOTIDE SEQUENCE [LARGE SCALE GENOMIC DNA]</scope>
    <source>
        <strain evidence="5 6">ATCC BAA-252</strain>
    </source>
</reference>
<organism evidence="5 6">
    <name type="scientific">Roseibium hamelinense</name>
    <dbReference type="NCBI Taxonomy" id="150831"/>
    <lineage>
        <taxon>Bacteria</taxon>
        <taxon>Pseudomonadati</taxon>
        <taxon>Pseudomonadota</taxon>
        <taxon>Alphaproteobacteria</taxon>
        <taxon>Hyphomicrobiales</taxon>
        <taxon>Stappiaceae</taxon>
        <taxon>Roseibium</taxon>
    </lineage>
</organism>
<dbReference type="InterPro" id="IPR050807">
    <property type="entry name" value="TransReg_Diox_bact_type"/>
</dbReference>
<dbReference type="GO" id="GO:0003700">
    <property type="term" value="F:DNA-binding transcription factor activity"/>
    <property type="evidence" value="ECO:0007669"/>
    <property type="project" value="TreeGrafter"/>
</dbReference>
<dbReference type="InterPro" id="IPR010982">
    <property type="entry name" value="Lambda_DNA-bd_dom_sf"/>
</dbReference>